<feature type="signal peptide" evidence="8">
    <location>
        <begin position="1"/>
        <end position="22"/>
    </location>
</feature>
<accession>A0AAE3VIR7</accession>
<dbReference type="PANTHER" id="PTHR30625:SF17">
    <property type="entry name" value="TOLQ-RELATED"/>
    <property type="match status" value="1"/>
</dbReference>
<keyword evidence="8" id="KW-0732">Signal</keyword>
<dbReference type="AlphaFoldDB" id="A0AAE3VIR7"/>
<feature type="domain" description="MotA/TolQ/ExbB proton channel" evidence="9">
    <location>
        <begin position="112"/>
        <end position="237"/>
    </location>
</feature>
<keyword evidence="5 7" id="KW-0472">Membrane</keyword>
<protein>
    <submittedName>
        <fullName evidence="10">Biopolymer transport protein ExbB</fullName>
    </submittedName>
</protein>
<reference evidence="10" key="1">
    <citation type="submission" date="2023-07" db="EMBL/GenBank/DDBJ databases">
        <title>Genomic Encyclopedia of Type Strains, Phase IV (KMG-IV): sequencing the most valuable type-strain genomes for metagenomic binning, comparative biology and taxonomic classification.</title>
        <authorList>
            <person name="Goeker M."/>
        </authorList>
    </citation>
    <scope>NUCLEOTIDE SEQUENCE</scope>
    <source>
        <strain evidence="10">DSM 24202</strain>
    </source>
</reference>
<evidence type="ECO:0000313" key="11">
    <source>
        <dbReference type="Proteomes" id="UP001238163"/>
    </source>
</evidence>
<comment type="subcellular location">
    <subcellularLocation>
        <location evidence="1">Cell membrane</location>
        <topology evidence="1">Multi-pass membrane protein</topology>
    </subcellularLocation>
    <subcellularLocation>
        <location evidence="6">Membrane</location>
        <topology evidence="6">Multi-pass membrane protein</topology>
    </subcellularLocation>
</comment>
<keyword evidence="2" id="KW-1003">Cell membrane</keyword>
<evidence type="ECO:0000256" key="8">
    <source>
        <dbReference type="SAM" id="SignalP"/>
    </source>
</evidence>
<evidence type="ECO:0000256" key="5">
    <source>
        <dbReference type="ARBA" id="ARBA00023136"/>
    </source>
</evidence>
<evidence type="ECO:0000256" key="1">
    <source>
        <dbReference type="ARBA" id="ARBA00004651"/>
    </source>
</evidence>
<dbReference type="Proteomes" id="UP001238163">
    <property type="component" value="Unassembled WGS sequence"/>
</dbReference>
<evidence type="ECO:0000256" key="7">
    <source>
        <dbReference type="SAM" id="Phobius"/>
    </source>
</evidence>
<comment type="similarity">
    <text evidence="6">Belongs to the exbB/tolQ family.</text>
</comment>
<dbReference type="GO" id="GO:0005886">
    <property type="term" value="C:plasma membrane"/>
    <property type="evidence" value="ECO:0007669"/>
    <property type="project" value="UniProtKB-SubCell"/>
</dbReference>
<feature type="transmembrane region" description="Helical" evidence="7">
    <location>
        <begin position="58"/>
        <end position="77"/>
    </location>
</feature>
<keyword evidence="3 7" id="KW-0812">Transmembrane</keyword>
<organism evidence="10 11">
    <name type="scientific">Oligosphaera ethanolica</name>
    <dbReference type="NCBI Taxonomy" id="760260"/>
    <lineage>
        <taxon>Bacteria</taxon>
        <taxon>Pseudomonadati</taxon>
        <taxon>Lentisphaerota</taxon>
        <taxon>Oligosphaeria</taxon>
        <taxon>Oligosphaerales</taxon>
        <taxon>Oligosphaeraceae</taxon>
        <taxon>Oligosphaera</taxon>
    </lineage>
</organism>
<feature type="transmembrane region" description="Helical" evidence="7">
    <location>
        <begin position="204"/>
        <end position="225"/>
    </location>
</feature>
<evidence type="ECO:0000313" key="10">
    <source>
        <dbReference type="EMBL" id="MDQ0291183.1"/>
    </source>
</evidence>
<evidence type="ECO:0000256" key="3">
    <source>
        <dbReference type="ARBA" id="ARBA00022692"/>
    </source>
</evidence>
<proteinExistence type="inferred from homology"/>
<evidence type="ECO:0000256" key="6">
    <source>
        <dbReference type="RuleBase" id="RU004057"/>
    </source>
</evidence>
<dbReference type="EMBL" id="JAUSVL010000001">
    <property type="protein sequence ID" value="MDQ0291183.1"/>
    <property type="molecule type" value="Genomic_DNA"/>
</dbReference>
<dbReference type="Pfam" id="PF01618">
    <property type="entry name" value="MotA_ExbB"/>
    <property type="match status" value="1"/>
</dbReference>
<dbReference type="RefSeq" id="WP_307263603.1">
    <property type="nucleotide sequence ID" value="NZ_JAUSVL010000001.1"/>
</dbReference>
<evidence type="ECO:0000259" key="9">
    <source>
        <dbReference type="Pfam" id="PF01618"/>
    </source>
</evidence>
<dbReference type="GO" id="GO:0017038">
    <property type="term" value="P:protein import"/>
    <property type="evidence" value="ECO:0007669"/>
    <property type="project" value="TreeGrafter"/>
</dbReference>
<keyword evidence="6" id="KW-0653">Protein transport</keyword>
<keyword evidence="4 7" id="KW-1133">Transmembrane helix</keyword>
<feature type="transmembrane region" description="Helical" evidence="7">
    <location>
        <begin position="157"/>
        <end position="184"/>
    </location>
</feature>
<keyword evidence="11" id="KW-1185">Reference proteome</keyword>
<dbReference type="PANTHER" id="PTHR30625">
    <property type="entry name" value="PROTEIN TOLQ"/>
    <property type="match status" value="1"/>
</dbReference>
<name>A0AAE3VIR7_9BACT</name>
<evidence type="ECO:0000256" key="2">
    <source>
        <dbReference type="ARBA" id="ARBA00022475"/>
    </source>
</evidence>
<sequence length="262" mass="28007">MNMKTTWLTVLWTAAATTCLRAQDIANTATQAAAEATGAVPALTMTDIMSRGGDIMKILVLLSLLAVALIIFYILTFRAGLLYPKQFILEAQDAAEIGDLATLRDLCRENNSTAAKIILTTLENCPDSKSLDYGRLRDAMEDEGGRQATLLWSRLQYLLDLSVIAPMVGLLGTVWGMMVSFSGLESGVSIINKADALASGVSQAMNTTFGGLIVGIFAMTAYDILRGRLSRQISALETACNSVLQHLVPVGGGNGNGNRPMR</sequence>
<evidence type="ECO:0000256" key="4">
    <source>
        <dbReference type="ARBA" id="ARBA00022989"/>
    </source>
</evidence>
<gene>
    <name evidence="10" type="ORF">J3R75_003290</name>
</gene>
<dbReference type="InterPro" id="IPR002898">
    <property type="entry name" value="MotA_ExbB_proton_chnl"/>
</dbReference>
<comment type="caution">
    <text evidence="10">The sequence shown here is derived from an EMBL/GenBank/DDBJ whole genome shotgun (WGS) entry which is preliminary data.</text>
</comment>
<feature type="chain" id="PRO_5042183956" evidence="8">
    <location>
        <begin position="23"/>
        <end position="262"/>
    </location>
</feature>
<keyword evidence="6" id="KW-0813">Transport</keyword>
<dbReference type="InterPro" id="IPR050790">
    <property type="entry name" value="ExbB/TolQ_transport"/>
</dbReference>